<feature type="domain" description="FAD-binding PCMH-type" evidence="3">
    <location>
        <begin position="23"/>
        <end position="202"/>
    </location>
</feature>
<evidence type="ECO:0000256" key="1">
    <source>
        <dbReference type="ARBA" id="ARBA00022630"/>
    </source>
</evidence>
<dbReference type="PANTHER" id="PTHR11748:SF103">
    <property type="entry name" value="GLYCOLATE OXIDASE SUBUNIT GLCE"/>
    <property type="match status" value="1"/>
</dbReference>
<dbReference type="SUPFAM" id="SSF55103">
    <property type="entry name" value="FAD-linked oxidases, C-terminal domain"/>
    <property type="match status" value="1"/>
</dbReference>
<accession>A0A561E9R4</accession>
<sequence>MGLLNALRGADLDVRAAVSADTVDGRLPRLLVRPRSTQQVSALMSIATEHDAVTIVRGHGTKLTWGAPAPEASILLDLSLMNRILDHQPGDLIASAEAGAAIADLQAALSSRGQRLAVDTMVPGTTVGGLVGSNVSGPRRVHTGTVRDLLIGVTIVLADGTIAHSGGKVVKNVAGYDLGKLMTGSHGTLAVITEATFRLHPEPTATRWLSTRIATADLETVLAAACASVVAPSAIEIDCNAPDSATVAILVEGTGAGVAARASAISTMLAAFDLGPDDHDQAKSGLGDAQDWTLRFPFTTGGTQVGLKLTAALGGVVEVCAAAVAHGLHVRGSAGAGVLYAAAPTSITSAELTTVLSELRPLTARLGGTAVVLDGPRDIRSEVDVWGPVNGLPVMRRLKDQFDPGRLLAPGRFVGGI</sequence>
<evidence type="ECO:0000256" key="2">
    <source>
        <dbReference type="ARBA" id="ARBA00022827"/>
    </source>
</evidence>
<dbReference type="SUPFAM" id="SSF56176">
    <property type="entry name" value="FAD-binding/transporter-associated domain-like"/>
    <property type="match status" value="1"/>
</dbReference>
<evidence type="ECO:0000313" key="4">
    <source>
        <dbReference type="EMBL" id="TWE12341.1"/>
    </source>
</evidence>
<keyword evidence="2" id="KW-0274">FAD</keyword>
<dbReference type="PROSITE" id="PS51387">
    <property type="entry name" value="FAD_PCMH"/>
    <property type="match status" value="1"/>
</dbReference>
<dbReference type="InterPro" id="IPR036318">
    <property type="entry name" value="FAD-bd_PCMH-like_sf"/>
</dbReference>
<dbReference type="GO" id="GO:0071949">
    <property type="term" value="F:FAD binding"/>
    <property type="evidence" value="ECO:0007669"/>
    <property type="project" value="InterPro"/>
</dbReference>
<organism evidence="4 5">
    <name type="scientific">Rudaeicoccus suwonensis</name>
    <dbReference type="NCBI Taxonomy" id="657409"/>
    <lineage>
        <taxon>Bacteria</taxon>
        <taxon>Bacillati</taxon>
        <taxon>Actinomycetota</taxon>
        <taxon>Actinomycetes</taxon>
        <taxon>Micrococcales</taxon>
        <taxon>Dermacoccaceae</taxon>
        <taxon>Rudaeicoccus</taxon>
    </lineage>
</organism>
<dbReference type="InterPro" id="IPR006094">
    <property type="entry name" value="Oxid_FAD_bind_N"/>
</dbReference>
<dbReference type="PANTHER" id="PTHR11748">
    <property type="entry name" value="D-LACTATE DEHYDROGENASE"/>
    <property type="match status" value="1"/>
</dbReference>
<evidence type="ECO:0000313" key="5">
    <source>
        <dbReference type="Proteomes" id="UP000318297"/>
    </source>
</evidence>
<dbReference type="AlphaFoldDB" id="A0A561E9R4"/>
<dbReference type="OrthoDB" id="9811557at2"/>
<comment type="caution">
    <text evidence="4">The sequence shown here is derived from an EMBL/GenBank/DDBJ whole genome shotgun (WGS) entry which is preliminary data.</text>
</comment>
<dbReference type="GO" id="GO:0003824">
    <property type="term" value="F:catalytic activity"/>
    <property type="evidence" value="ECO:0007669"/>
    <property type="project" value="InterPro"/>
</dbReference>
<dbReference type="Gene3D" id="3.30.465.10">
    <property type="match status" value="1"/>
</dbReference>
<keyword evidence="5" id="KW-1185">Reference proteome</keyword>
<name>A0A561E9R4_9MICO</name>
<dbReference type="Proteomes" id="UP000318297">
    <property type="component" value="Unassembled WGS sequence"/>
</dbReference>
<dbReference type="InterPro" id="IPR016166">
    <property type="entry name" value="FAD-bd_PCMH"/>
</dbReference>
<gene>
    <name evidence="4" type="ORF">BKA23_1144</name>
</gene>
<protein>
    <submittedName>
        <fullName evidence="4">Glycolate oxidase FAD binding subunit</fullName>
    </submittedName>
</protein>
<dbReference type="InterPro" id="IPR016164">
    <property type="entry name" value="FAD-linked_Oxase-like_C"/>
</dbReference>
<reference evidence="4 5" key="1">
    <citation type="submission" date="2019-06" db="EMBL/GenBank/DDBJ databases">
        <title>Sequencing the genomes of 1000 actinobacteria strains.</title>
        <authorList>
            <person name="Klenk H.-P."/>
        </authorList>
    </citation>
    <scope>NUCLEOTIDE SEQUENCE [LARGE SCALE GENOMIC DNA]</scope>
    <source>
        <strain evidence="4 5">DSM 19560</strain>
    </source>
</reference>
<keyword evidence="1" id="KW-0285">Flavoprotein</keyword>
<evidence type="ECO:0000259" key="3">
    <source>
        <dbReference type="PROSITE" id="PS51387"/>
    </source>
</evidence>
<dbReference type="InterPro" id="IPR016169">
    <property type="entry name" value="FAD-bd_PCMH_sub2"/>
</dbReference>
<proteinExistence type="predicted"/>
<dbReference type="EMBL" id="VIVQ01000001">
    <property type="protein sequence ID" value="TWE12341.1"/>
    <property type="molecule type" value="Genomic_DNA"/>
</dbReference>
<dbReference type="Pfam" id="PF01565">
    <property type="entry name" value="FAD_binding_4"/>
    <property type="match status" value="1"/>
</dbReference>
<dbReference type="RefSeq" id="WP_145226281.1">
    <property type="nucleotide sequence ID" value="NZ_VIVQ01000001.1"/>
</dbReference>